<proteinExistence type="predicted"/>
<organism evidence="1 2">
    <name type="scientific">Arthrobotrys musiformis</name>
    <dbReference type="NCBI Taxonomy" id="47236"/>
    <lineage>
        <taxon>Eukaryota</taxon>
        <taxon>Fungi</taxon>
        <taxon>Dikarya</taxon>
        <taxon>Ascomycota</taxon>
        <taxon>Pezizomycotina</taxon>
        <taxon>Orbiliomycetes</taxon>
        <taxon>Orbiliales</taxon>
        <taxon>Orbiliaceae</taxon>
        <taxon>Arthrobotrys</taxon>
    </lineage>
</organism>
<sequence>MASAGYQAYGNLDKKIDDMEKNFRTDIRMYRQEIRESFRELERCISAIQQAVESITKELIPEAASTKTS</sequence>
<comment type="caution">
    <text evidence="1">The sequence shown here is derived from an EMBL/GenBank/DDBJ whole genome shotgun (WGS) entry which is preliminary data.</text>
</comment>
<keyword evidence="2" id="KW-1185">Reference proteome</keyword>
<evidence type="ECO:0000313" key="1">
    <source>
        <dbReference type="EMBL" id="KAK6501634.1"/>
    </source>
</evidence>
<dbReference type="Proteomes" id="UP001370758">
    <property type="component" value="Unassembled WGS sequence"/>
</dbReference>
<dbReference type="EMBL" id="JAVHJL010000006">
    <property type="protein sequence ID" value="KAK6501634.1"/>
    <property type="molecule type" value="Genomic_DNA"/>
</dbReference>
<name>A0AAV9W4T2_9PEZI</name>
<accession>A0AAV9W4T2</accession>
<dbReference type="AlphaFoldDB" id="A0AAV9W4T2"/>
<reference evidence="1 2" key="1">
    <citation type="submission" date="2023-08" db="EMBL/GenBank/DDBJ databases">
        <authorList>
            <person name="Palmer J.M."/>
        </authorList>
    </citation>
    <scope>NUCLEOTIDE SEQUENCE [LARGE SCALE GENOMIC DNA]</scope>
    <source>
        <strain evidence="1 2">TWF481</strain>
    </source>
</reference>
<evidence type="ECO:0000313" key="2">
    <source>
        <dbReference type="Proteomes" id="UP001370758"/>
    </source>
</evidence>
<protein>
    <submittedName>
        <fullName evidence="1">Uncharacterized protein</fullName>
    </submittedName>
</protein>
<gene>
    <name evidence="1" type="ORF">TWF481_009468</name>
</gene>